<keyword evidence="2 5" id="KW-0238">DNA-binding</keyword>
<evidence type="ECO:0000256" key="3">
    <source>
        <dbReference type="ARBA" id="ARBA00023163"/>
    </source>
</evidence>
<dbReference type="GO" id="GO:0003677">
    <property type="term" value="F:DNA binding"/>
    <property type="evidence" value="ECO:0007669"/>
    <property type="project" value="UniProtKB-KW"/>
</dbReference>
<keyword evidence="6" id="KW-1185">Reference proteome</keyword>
<dbReference type="RefSeq" id="WP_183938191.1">
    <property type="nucleotide sequence ID" value="NZ_JACHBI010000005.1"/>
</dbReference>
<feature type="domain" description="GntR C-terminal" evidence="4">
    <location>
        <begin position="154"/>
        <end position="282"/>
    </location>
</feature>
<dbReference type="SUPFAM" id="SSF48008">
    <property type="entry name" value="GntR ligand-binding domain-like"/>
    <property type="match status" value="1"/>
</dbReference>
<keyword evidence="1" id="KW-0805">Transcription regulation</keyword>
<dbReference type="GO" id="GO:0003700">
    <property type="term" value="F:DNA-binding transcription factor activity"/>
    <property type="evidence" value="ECO:0007669"/>
    <property type="project" value="InterPro"/>
</dbReference>
<dbReference type="InterPro" id="IPR036390">
    <property type="entry name" value="WH_DNA-bd_sf"/>
</dbReference>
<dbReference type="Proteomes" id="UP000549882">
    <property type="component" value="Unassembled WGS sequence"/>
</dbReference>
<protein>
    <submittedName>
        <fullName evidence="5">DNA-binding GntR family transcriptional regulator</fullName>
    </submittedName>
</protein>
<dbReference type="Pfam" id="PF07729">
    <property type="entry name" value="FCD"/>
    <property type="match status" value="1"/>
</dbReference>
<organism evidence="5 6">
    <name type="scientific">Rhizobium paranaense</name>
    <dbReference type="NCBI Taxonomy" id="1650438"/>
    <lineage>
        <taxon>Bacteria</taxon>
        <taxon>Pseudomonadati</taxon>
        <taxon>Pseudomonadota</taxon>
        <taxon>Alphaproteobacteria</taxon>
        <taxon>Hyphomicrobiales</taxon>
        <taxon>Rhizobiaceae</taxon>
        <taxon>Rhizobium/Agrobacterium group</taxon>
        <taxon>Rhizobium</taxon>
    </lineage>
</organism>
<dbReference type="Gene3D" id="1.10.10.10">
    <property type="entry name" value="Winged helix-like DNA-binding domain superfamily/Winged helix DNA-binding domain"/>
    <property type="match status" value="2"/>
</dbReference>
<name>A0A7W8XS01_9HYPH</name>
<accession>A0A7W8XS01</accession>
<dbReference type="InterPro" id="IPR036388">
    <property type="entry name" value="WH-like_DNA-bd_sf"/>
</dbReference>
<comment type="caution">
    <text evidence="5">The sequence shown here is derived from an EMBL/GenBank/DDBJ whole genome shotgun (WGS) entry which is preliminary data.</text>
</comment>
<evidence type="ECO:0000256" key="2">
    <source>
        <dbReference type="ARBA" id="ARBA00023125"/>
    </source>
</evidence>
<evidence type="ECO:0000259" key="4">
    <source>
        <dbReference type="SMART" id="SM00895"/>
    </source>
</evidence>
<keyword evidence="3" id="KW-0804">Transcription</keyword>
<dbReference type="SMART" id="SM00895">
    <property type="entry name" value="FCD"/>
    <property type="match status" value="1"/>
</dbReference>
<evidence type="ECO:0000313" key="6">
    <source>
        <dbReference type="Proteomes" id="UP000549882"/>
    </source>
</evidence>
<dbReference type="InterPro" id="IPR011711">
    <property type="entry name" value="GntR_C"/>
</dbReference>
<reference evidence="5 6" key="1">
    <citation type="submission" date="2020-08" db="EMBL/GenBank/DDBJ databases">
        <title>Genomic Encyclopedia of Type Strains, Phase IV (KMG-V): Genome sequencing to study the core and pangenomes of soil and plant-associated prokaryotes.</title>
        <authorList>
            <person name="Whitman W."/>
        </authorList>
    </citation>
    <scope>NUCLEOTIDE SEQUENCE [LARGE SCALE GENOMIC DNA]</scope>
    <source>
        <strain evidence="5 6">SEMIA 4064</strain>
    </source>
</reference>
<proteinExistence type="predicted"/>
<dbReference type="Gene3D" id="1.20.120.530">
    <property type="entry name" value="GntR ligand-binding domain-like"/>
    <property type="match status" value="1"/>
</dbReference>
<gene>
    <name evidence="5" type="ORF">GGD50_003137</name>
</gene>
<dbReference type="PANTHER" id="PTHR43537:SF51">
    <property type="entry name" value="HTH-TYPE TRANSCRIPTIONAL REGULATOR LGOR-RELATED"/>
    <property type="match status" value="1"/>
</dbReference>
<evidence type="ECO:0000313" key="5">
    <source>
        <dbReference type="EMBL" id="MBB5574510.1"/>
    </source>
</evidence>
<sequence>MARQNTLFKDAYNRYVAGLKLDAALPTEPEIAAELGISRSTARAILLRLSDAGIIRWNKRQKTVLRQPTEADFFPEEETNSLHNIIERSFMLRILSDEAQPGMQINELELAREIGTGTSVVREFLIRFSRFGLIEKRPNSHWILKGFTSEFALELAEVREMFELHSAAEFGRLPAGHPAWTDLAAIQREHYDLQDDFGERFRDFSQLDERFHLLIHRASNNRFIADFYDAIAIVFHYHYQWNKAFARERNARAIVEHLDYIEALQSRDPERIDRACRTHLASARQTLLQSIPQNASDVASSSIQNIRG</sequence>
<dbReference type="PRINTS" id="PR00035">
    <property type="entry name" value="HTHGNTR"/>
</dbReference>
<dbReference type="AlphaFoldDB" id="A0A7W8XS01"/>
<dbReference type="Pfam" id="PF00392">
    <property type="entry name" value="GntR"/>
    <property type="match status" value="1"/>
</dbReference>
<evidence type="ECO:0000256" key="1">
    <source>
        <dbReference type="ARBA" id="ARBA00023015"/>
    </source>
</evidence>
<dbReference type="PANTHER" id="PTHR43537">
    <property type="entry name" value="TRANSCRIPTIONAL REGULATOR, GNTR FAMILY"/>
    <property type="match status" value="1"/>
</dbReference>
<dbReference type="EMBL" id="JACHBI010000005">
    <property type="protein sequence ID" value="MBB5574510.1"/>
    <property type="molecule type" value="Genomic_DNA"/>
</dbReference>
<dbReference type="InterPro" id="IPR000524">
    <property type="entry name" value="Tscrpt_reg_HTH_GntR"/>
</dbReference>
<dbReference type="SUPFAM" id="SSF46785">
    <property type="entry name" value="Winged helix' DNA-binding domain"/>
    <property type="match status" value="2"/>
</dbReference>
<dbReference type="InterPro" id="IPR008920">
    <property type="entry name" value="TF_FadR/GntR_C"/>
</dbReference>